<gene>
    <name evidence="1" type="ORF">TNCT_192471</name>
</gene>
<organism evidence="1 2">
    <name type="scientific">Trichonephila clavata</name>
    <name type="common">Joro spider</name>
    <name type="synonym">Nephila clavata</name>
    <dbReference type="NCBI Taxonomy" id="2740835"/>
    <lineage>
        <taxon>Eukaryota</taxon>
        <taxon>Metazoa</taxon>
        <taxon>Ecdysozoa</taxon>
        <taxon>Arthropoda</taxon>
        <taxon>Chelicerata</taxon>
        <taxon>Arachnida</taxon>
        <taxon>Araneae</taxon>
        <taxon>Araneomorphae</taxon>
        <taxon>Entelegynae</taxon>
        <taxon>Araneoidea</taxon>
        <taxon>Nephilidae</taxon>
        <taxon>Trichonephila</taxon>
    </lineage>
</organism>
<comment type="caution">
    <text evidence="1">The sequence shown here is derived from an EMBL/GenBank/DDBJ whole genome shotgun (WGS) entry which is preliminary data.</text>
</comment>
<reference evidence="1" key="1">
    <citation type="submission" date="2020-07" db="EMBL/GenBank/DDBJ databases">
        <title>Multicomponent nature underlies the extraordinary mechanical properties of spider dragline silk.</title>
        <authorList>
            <person name="Kono N."/>
            <person name="Nakamura H."/>
            <person name="Mori M."/>
            <person name="Yoshida Y."/>
            <person name="Ohtoshi R."/>
            <person name="Malay A.D."/>
            <person name="Moran D.A.P."/>
            <person name="Tomita M."/>
            <person name="Numata K."/>
            <person name="Arakawa K."/>
        </authorList>
    </citation>
    <scope>NUCLEOTIDE SEQUENCE</scope>
</reference>
<evidence type="ECO:0000313" key="2">
    <source>
        <dbReference type="Proteomes" id="UP000887116"/>
    </source>
</evidence>
<dbReference type="Proteomes" id="UP000887116">
    <property type="component" value="Unassembled WGS sequence"/>
</dbReference>
<dbReference type="AlphaFoldDB" id="A0A8X6H1S7"/>
<evidence type="ECO:0000313" key="1">
    <source>
        <dbReference type="EMBL" id="GFR13535.1"/>
    </source>
</evidence>
<proteinExistence type="predicted"/>
<protein>
    <submittedName>
        <fullName evidence="1">Uncharacterized protein</fullName>
    </submittedName>
</protein>
<name>A0A8X6H1S7_TRICU</name>
<keyword evidence="2" id="KW-1185">Reference proteome</keyword>
<accession>A0A8X6H1S7</accession>
<dbReference type="EMBL" id="BMAO01036862">
    <property type="protein sequence ID" value="GFR13535.1"/>
    <property type="molecule type" value="Genomic_DNA"/>
</dbReference>
<sequence>MYCNYYCEAWIAITTAKLGLQLPLQTMDCNYNCQVGIVTTTEMRSRNYSLFEKHVLQLPLRSLDCNYYGEAWIATNTTVHDACLLLPLPSKDCNHEKNEEHELLLI</sequence>